<dbReference type="RefSeq" id="WP_011997396.1">
    <property type="nucleotide sequence ID" value="NC_009727.1"/>
</dbReference>
<sequence>MRDGTTRVNTTGMRLKTITDVLIKLSQSSTHYDSAIFTSHKVKKFNLTTNENEPIEIWVYDDTSSSFPILTEHLKKHLESLIAAANHIFNRNEQLKKHWHETLVYIKKALEERLKFNIDLKQARKLVRDLINEIGSFWINQQPTMITTASQLYKGFLTKLFEAVEIAIPDYKRNHILVIQQTGDIIKCEYYERGTSRSLRSNVENALIEYRFAENTHESEKTKDFPSAHYRGKLGLCNVATCFSATFDANNETTSCKIYYRHASFPPIDLYPLYRQERKELKNTKQRYLKKKNDMEEGGKAMVNWQNRAFKTQQCREGIKLITTRNMEMLRDLMRKNRSELELLPAERPPLIYTNISLLTVKQWMDKDFQEEQYHDTILAAERLRSRGNRENEDKFVPIMFNFGVNLQAKWQRRKSWWRPSLPKEQVFENDRAFFKFNHLVIERLQLIASKKTFSFAKTQALPHLWELNEIASSWNRYEKTLDCLAKAYDAACNNYEKDPSKENIEYLQECEEKLSQAKKNLWKVADTHIAFYRKDFKQLIANRSNFSNDDSELQAILKDWKMFNSLYLRDAWHDASFSIQTSIGNLTRVVGSELSINCKSADDRTTGFCRRFEGSEEGKDASSPHVHNDTDGGSIKFTGWAKTKKAKAIAKTEKKIAEAFSTHKLKKAVVAKSKIPTSHSLISSSSFWKLKAPDTSPFLTTNLPHSLSG</sequence>
<dbReference type="Proteomes" id="UP000008555">
    <property type="component" value="Chromosome"/>
</dbReference>
<dbReference type="AlphaFoldDB" id="A9KGY0"/>
<proteinExistence type="predicted"/>
<dbReference type="HOGENOM" id="CLU_388683_0_0_6"/>
<protein>
    <submittedName>
        <fullName evidence="1">Uncharacterized protein</fullName>
    </submittedName>
</protein>
<reference evidence="1 2" key="1">
    <citation type="journal article" date="2009" name="Infect. Immun.">
        <title>Comparative genomics reveal extensive transposon-mediated genomic plasticity and diversity among potential effector proteins within the genus Coxiella.</title>
        <authorList>
            <person name="Beare P.A."/>
            <person name="Unsworth N."/>
            <person name="Andoh M."/>
            <person name="Voth D.E."/>
            <person name="Omsland A."/>
            <person name="Gilk S.D."/>
            <person name="Williams K.P."/>
            <person name="Sobral B.W."/>
            <person name="Kupko J.J.III."/>
            <person name="Porcella S.F."/>
            <person name="Samuel J.E."/>
            <person name="Heinzen R.A."/>
        </authorList>
    </citation>
    <scope>NUCLEOTIDE SEQUENCE [LARGE SCALE GENOMIC DNA]</scope>
    <source>
        <strain evidence="1 2">Dugway 5J108-111</strain>
    </source>
</reference>
<dbReference type="KEGG" id="cbd:CBUD_2061"/>
<name>A9KGY0_COXBN</name>
<accession>A9KGY0</accession>
<evidence type="ECO:0000313" key="1">
    <source>
        <dbReference type="EMBL" id="ABS76832.1"/>
    </source>
</evidence>
<dbReference type="EMBL" id="CP000733">
    <property type="protein sequence ID" value="ABS76832.1"/>
    <property type="molecule type" value="Genomic_DNA"/>
</dbReference>
<evidence type="ECO:0000313" key="2">
    <source>
        <dbReference type="Proteomes" id="UP000008555"/>
    </source>
</evidence>
<organism evidence="1 2">
    <name type="scientific">Coxiella burnetii (strain Dugway 5J108-111)</name>
    <dbReference type="NCBI Taxonomy" id="434922"/>
    <lineage>
        <taxon>Bacteria</taxon>
        <taxon>Pseudomonadati</taxon>
        <taxon>Pseudomonadota</taxon>
        <taxon>Gammaproteobacteria</taxon>
        <taxon>Legionellales</taxon>
        <taxon>Coxiellaceae</taxon>
        <taxon>Coxiella</taxon>
    </lineage>
</organism>
<gene>
    <name evidence="1" type="ordered locus">CBUD_2061</name>
</gene>